<evidence type="ECO:0000256" key="5">
    <source>
        <dbReference type="ARBA" id="ARBA00023242"/>
    </source>
</evidence>
<proteinExistence type="predicted"/>
<dbReference type="EMBL" id="LN483157">
    <property type="protein sequence ID" value="CED84037.1"/>
    <property type="molecule type" value="Genomic_DNA"/>
</dbReference>
<feature type="compositionally biased region" description="Low complexity" evidence="6">
    <location>
        <begin position="29"/>
        <end position="54"/>
    </location>
</feature>
<evidence type="ECO:0000256" key="6">
    <source>
        <dbReference type="SAM" id="MobiDB-lite"/>
    </source>
</evidence>
<evidence type="ECO:0000256" key="1">
    <source>
        <dbReference type="ARBA" id="ARBA00004123"/>
    </source>
</evidence>
<dbReference type="InterPro" id="IPR036638">
    <property type="entry name" value="HLH_DNA-bd_sf"/>
</dbReference>
<feature type="compositionally biased region" description="Basic and acidic residues" evidence="6">
    <location>
        <begin position="300"/>
        <end position="309"/>
    </location>
</feature>
<dbReference type="PANTHER" id="PTHR15741:SF27">
    <property type="entry name" value="TRANSCRIPTION FACTOR AP-4"/>
    <property type="match status" value="1"/>
</dbReference>
<protein>
    <submittedName>
        <fullName evidence="7">Myc-type, basic helix-loop-helix (BHLH) domain</fullName>
    </submittedName>
</protein>
<dbReference type="AlphaFoldDB" id="A0A0F7SPE4"/>
<organism evidence="7">
    <name type="scientific">Phaffia rhodozyma</name>
    <name type="common">Yeast</name>
    <name type="synonym">Xanthophyllomyces dendrorhous</name>
    <dbReference type="NCBI Taxonomy" id="264483"/>
    <lineage>
        <taxon>Eukaryota</taxon>
        <taxon>Fungi</taxon>
        <taxon>Dikarya</taxon>
        <taxon>Basidiomycota</taxon>
        <taxon>Agaricomycotina</taxon>
        <taxon>Tremellomycetes</taxon>
        <taxon>Cystofilobasidiales</taxon>
        <taxon>Mrakiaceae</taxon>
        <taxon>Phaffia</taxon>
    </lineage>
</organism>
<evidence type="ECO:0000313" key="7">
    <source>
        <dbReference type="EMBL" id="CED84037.1"/>
    </source>
</evidence>
<name>A0A0F7SPE4_PHARH</name>
<dbReference type="Gene3D" id="4.10.280.10">
    <property type="entry name" value="Helix-loop-helix DNA-binding domain"/>
    <property type="match status" value="1"/>
</dbReference>
<dbReference type="InterPro" id="IPR052207">
    <property type="entry name" value="Max-like/E-box_TFs"/>
</dbReference>
<feature type="compositionally biased region" description="Basic residues" evidence="6">
    <location>
        <begin position="284"/>
        <end position="299"/>
    </location>
</feature>
<dbReference type="SUPFAM" id="SSF47459">
    <property type="entry name" value="HLH, helix-loop-helix DNA-binding domain"/>
    <property type="match status" value="1"/>
</dbReference>
<comment type="subcellular location">
    <subcellularLocation>
        <location evidence="1">Nucleus</location>
    </subcellularLocation>
</comment>
<keyword evidence="2" id="KW-0805">Transcription regulation</keyword>
<dbReference type="GO" id="GO:0046983">
    <property type="term" value="F:protein dimerization activity"/>
    <property type="evidence" value="ECO:0007669"/>
    <property type="project" value="InterPro"/>
</dbReference>
<dbReference type="GO" id="GO:0000981">
    <property type="term" value="F:DNA-binding transcription factor activity, RNA polymerase II-specific"/>
    <property type="evidence" value="ECO:0007669"/>
    <property type="project" value="TreeGrafter"/>
</dbReference>
<keyword evidence="4" id="KW-0804">Transcription</keyword>
<accession>A0A0F7SPE4</accession>
<keyword evidence="5" id="KW-0539">Nucleus</keyword>
<dbReference type="GO" id="GO:0005634">
    <property type="term" value="C:nucleus"/>
    <property type="evidence" value="ECO:0007669"/>
    <property type="project" value="UniProtKB-SubCell"/>
</dbReference>
<evidence type="ECO:0000256" key="3">
    <source>
        <dbReference type="ARBA" id="ARBA00023125"/>
    </source>
</evidence>
<sequence length="388" mass="43203">MTLFSSTELNAFDSFLTDLVATDQSVLHPSPSLSGTTPCSTTTATTAAVSNDSSDAPPDQYMFSSPNTSIWADRQYPWTYRARSHLADRPSLMEKSKSPSIPYDTFRSYTSSDFDCAPHLPEYAHIMDVTRWTIDAGTDQLSARLETKETERLEANLTNLSTPAAYLVPSSPPVPPPPPVEPYIDSALSSSSQPTSAHIPAYAFPLSPAYPGLLTATQKRANHIHSEKKRRETIKKRTEALCGIVPGLRALCFIKEEQEEEAAGAAAAAMVQESLRDDDNQTTGKKRKKNQKMVGRRGRRSEEDRERLSFKIGGPKSEKIILIKTIEHLRTLQANRRGLLTRLNHLRQQGLSRGLPTDVLGTDRSSEWDFPWKMAEREDREDVLEEAA</sequence>
<feature type="region of interest" description="Disordered" evidence="6">
    <location>
        <begin position="27"/>
        <end position="58"/>
    </location>
</feature>
<dbReference type="GO" id="GO:0000978">
    <property type="term" value="F:RNA polymerase II cis-regulatory region sequence-specific DNA binding"/>
    <property type="evidence" value="ECO:0007669"/>
    <property type="project" value="TreeGrafter"/>
</dbReference>
<evidence type="ECO:0000256" key="4">
    <source>
        <dbReference type="ARBA" id="ARBA00023163"/>
    </source>
</evidence>
<reference evidence="7" key="1">
    <citation type="submission" date="2014-08" db="EMBL/GenBank/DDBJ databases">
        <authorList>
            <person name="Sharma Rahul"/>
            <person name="Thines Marco"/>
        </authorList>
    </citation>
    <scope>NUCLEOTIDE SEQUENCE</scope>
</reference>
<keyword evidence="3" id="KW-0238">DNA-binding</keyword>
<dbReference type="PANTHER" id="PTHR15741">
    <property type="entry name" value="BASIC HELIX-LOOP-HELIX ZIP TRANSCRIPTION FACTOR"/>
    <property type="match status" value="1"/>
</dbReference>
<evidence type="ECO:0000256" key="2">
    <source>
        <dbReference type="ARBA" id="ARBA00023015"/>
    </source>
</evidence>
<feature type="region of interest" description="Disordered" evidence="6">
    <location>
        <begin position="274"/>
        <end position="309"/>
    </location>
</feature>